<protein>
    <submittedName>
        <fullName evidence="1">Uncharacterized protein</fullName>
    </submittedName>
</protein>
<sequence length="90" mass="10167">FASLSPFLLISEPKLRGKSYLLLLKFCSQDRQGKVVSFKIRIRISSASLTSTRKPKINLTTLIGKEKKRRHWMAMPTGVNVSVGNCCRKT</sequence>
<reference evidence="1 2" key="1">
    <citation type="submission" date="2018-10" db="EMBL/GenBank/DDBJ databases">
        <title>A high-quality apple genome assembly.</title>
        <authorList>
            <person name="Hu J."/>
        </authorList>
    </citation>
    <scope>NUCLEOTIDE SEQUENCE [LARGE SCALE GENOMIC DNA]</scope>
    <source>
        <strain evidence="2">cv. HFTH1</strain>
        <tissue evidence="1">Young leaf</tissue>
    </source>
</reference>
<comment type="caution">
    <text evidence="1">The sequence shown here is derived from an EMBL/GenBank/DDBJ whole genome shotgun (WGS) entry which is preliminary data.</text>
</comment>
<name>A0A498JY43_MALDO</name>
<organism evidence="1 2">
    <name type="scientific">Malus domestica</name>
    <name type="common">Apple</name>
    <name type="synonym">Pyrus malus</name>
    <dbReference type="NCBI Taxonomy" id="3750"/>
    <lineage>
        <taxon>Eukaryota</taxon>
        <taxon>Viridiplantae</taxon>
        <taxon>Streptophyta</taxon>
        <taxon>Embryophyta</taxon>
        <taxon>Tracheophyta</taxon>
        <taxon>Spermatophyta</taxon>
        <taxon>Magnoliopsida</taxon>
        <taxon>eudicotyledons</taxon>
        <taxon>Gunneridae</taxon>
        <taxon>Pentapetalae</taxon>
        <taxon>rosids</taxon>
        <taxon>fabids</taxon>
        <taxon>Rosales</taxon>
        <taxon>Rosaceae</taxon>
        <taxon>Amygdaloideae</taxon>
        <taxon>Maleae</taxon>
        <taxon>Malus</taxon>
    </lineage>
</organism>
<dbReference type="EMBL" id="RDQH01000330">
    <property type="protein sequence ID" value="RXI00820.1"/>
    <property type="molecule type" value="Genomic_DNA"/>
</dbReference>
<dbReference type="AlphaFoldDB" id="A0A498JY43"/>
<gene>
    <name evidence="1" type="ORF">DVH24_001054</name>
</gene>
<evidence type="ECO:0000313" key="2">
    <source>
        <dbReference type="Proteomes" id="UP000290289"/>
    </source>
</evidence>
<dbReference type="Proteomes" id="UP000290289">
    <property type="component" value="Chromosome 4"/>
</dbReference>
<accession>A0A498JY43</accession>
<evidence type="ECO:0000313" key="1">
    <source>
        <dbReference type="EMBL" id="RXI00820.1"/>
    </source>
</evidence>
<keyword evidence="2" id="KW-1185">Reference proteome</keyword>
<proteinExistence type="predicted"/>
<feature type="non-terminal residue" evidence="1">
    <location>
        <position position="1"/>
    </location>
</feature>